<evidence type="ECO:0000313" key="2">
    <source>
        <dbReference type="Proteomes" id="UP000499080"/>
    </source>
</evidence>
<name>A0A4Y2CSL0_ARAVE</name>
<comment type="caution">
    <text evidence="1">The sequence shown here is derived from an EMBL/GenBank/DDBJ whole genome shotgun (WGS) entry which is preliminary data.</text>
</comment>
<evidence type="ECO:0000313" key="1">
    <source>
        <dbReference type="EMBL" id="GBM06916.1"/>
    </source>
</evidence>
<reference evidence="1 2" key="1">
    <citation type="journal article" date="2019" name="Sci. Rep.">
        <title>Orb-weaving spider Araneus ventricosus genome elucidates the spidroin gene catalogue.</title>
        <authorList>
            <person name="Kono N."/>
            <person name="Nakamura H."/>
            <person name="Ohtoshi R."/>
            <person name="Moran D.A.P."/>
            <person name="Shinohara A."/>
            <person name="Yoshida Y."/>
            <person name="Fujiwara M."/>
            <person name="Mori M."/>
            <person name="Tomita M."/>
            <person name="Arakawa K."/>
        </authorList>
    </citation>
    <scope>NUCLEOTIDE SEQUENCE [LARGE SCALE GENOMIC DNA]</scope>
</reference>
<accession>A0A4Y2CSL0</accession>
<keyword evidence="2" id="KW-1185">Reference proteome</keyword>
<sequence length="107" mass="12213">MKEWQKQWNLNVVSRLTYEVLPKVSLKSAGCPRELTIFVSGHGPFPVYLKRIARHPKENCACGELGNPLHYATECRLTESFHFTKPVEVNRGAWGDLLQGTNYLAIR</sequence>
<dbReference type="EMBL" id="BGPR01000235">
    <property type="protein sequence ID" value="GBM06916.1"/>
    <property type="molecule type" value="Genomic_DNA"/>
</dbReference>
<organism evidence="1 2">
    <name type="scientific">Araneus ventricosus</name>
    <name type="common">Orbweaver spider</name>
    <name type="synonym">Epeira ventricosa</name>
    <dbReference type="NCBI Taxonomy" id="182803"/>
    <lineage>
        <taxon>Eukaryota</taxon>
        <taxon>Metazoa</taxon>
        <taxon>Ecdysozoa</taxon>
        <taxon>Arthropoda</taxon>
        <taxon>Chelicerata</taxon>
        <taxon>Arachnida</taxon>
        <taxon>Araneae</taxon>
        <taxon>Araneomorphae</taxon>
        <taxon>Entelegynae</taxon>
        <taxon>Araneoidea</taxon>
        <taxon>Araneidae</taxon>
        <taxon>Araneus</taxon>
    </lineage>
</organism>
<proteinExistence type="predicted"/>
<dbReference type="AlphaFoldDB" id="A0A4Y2CSL0"/>
<dbReference type="OrthoDB" id="411823at2759"/>
<protein>
    <submittedName>
        <fullName evidence="1">Uncharacterized protein</fullName>
    </submittedName>
</protein>
<dbReference type="Proteomes" id="UP000499080">
    <property type="component" value="Unassembled WGS sequence"/>
</dbReference>
<gene>
    <name evidence="1" type="ORF">AVEN_147853_1</name>
</gene>